<feature type="compositionally biased region" description="Basic and acidic residues" evidence="1">
    <location>
        <begin position="265"/>
        <end position="283"/>
    </location>
</feature>
<feature type="compositionally biased region" description="Acidic residues" evidence="1">
    <location>
        <begin position="66"/>
        <end position="81"/>
    </location>
</feature>
<proteinExistence type="predicted"/>
<reference evidence="2" key="1">
    <citation type="submission" date="2014-11" db="EMBL/GenBank/DDBJ databases">
        <authorList>
            <person name="Otto D Thomas"/>
            <person name="Naeem Raeece"/>
        </authorList>
    </citation>
    <scope>NUCLEOTIDE SEQUENCE</scope>
</reference>
<evidence type="ECO:0000256" key="1">
    <source>
        <dbReference type="SAM" id="MobiDB-lite"/>
    </source>
</evidence>
<dbReference type="PhylomeDB" id="A0A0G4F0V1"/>
<name>A0A0G4F0V1_9ALVE</name>
<feature type="compositionally biased region" description="Acidic residues" evidence="1">
    <location>
        <begin position="284"/>
        <end position="303"/>
    </location>
</feature>
<feature type="region of interest" description="Disordered" evidence="1">
    <location>
        <begin position="242"/>
        <end position="303"/>
    </location>
</feature>
<dbReference type="AlphaFoldDB" id="A0A0G4F0V1"/>
<protein>
    <submittedName>
        <fullName evidence="2">Uncharacterized protein</fullName>
    </submittedName>
</protein>
<dbReference type="EMBL" id="CDMZ01000053">
    <property type="protein sequence ID" value="CEM05495.1"/>
    <property type="molecule type" value="Genomic_DNA"/>
</dbReference>
<dbReference type="VEuPathDB" id="CryptoDB:Cvel_14644"/>
<feature type="region of interest" description="Disordered" evidence="1">
    <location>
        <begin position="53"/>
        <end position="81"/>
    </location>
</feature>
<organism evidence="2">
    <name type="scientific">Chromera velia CCMP2878</name>
    <dbReference type="NCBI Taxonomy" id="1169474"/>
    <lineage>
        <taxon>Eukaryota</taxon>
        <taxon>Sar</taxon>
        <taxon>Alveolata</taxon>
        <taxon>Colpodellida</taxon>
        <taxon>Chromeraceae</taxon>
        <taxon>Chromera</taxon>
    </lineage>
</organism>
<sequence>MGSLRESLWPACFGERVCPDCLHFAMRGTEAVTRGLRSYMWEQEKCKCKQCEGGAGGEGAAAAAGADEEEEMEGGEEWDDATEATDIQAKTTTLCGHPCNCTADGKCGRKTLHCLQDEFGQKIIRNRTTMVPILDEGEWRWPDFSLQGRDYVEFSKEHKNMMALAGYPQTDRVLSEAFAPTGAASHGAKPLPNTQGDTGIQIAVRNLLGAFLAINDTSINARVDGMGKTRLDVIAEDEMTPVEAFSSSESEAPPAVEIDSEGEGGELREEGDMEDKGGERGQEGEEVQASESEGEEEGDVDMG</sequence>
<accession>A0A0G4F0V1</accession>
<evidence type="ECO:0000313" key="2">
    <source>
        <dbReference type="EMBL" id="CEM05495.1"/>
    </source>
</evidence>
<gene>
    <name evidence="2" type="ORF">Cvel_14644</name>
</gene>
<feature type="compositionally biased region" description="Low complexity" evidence="1">
    <location>
        <begin position="242"/>
        <end position="257"/>
    </location>
</feature>